<feature type="region of interest" description="Disordered" evidence="1">
    <location>
        <begin position="71"/>
        <end position="98"/>
    </location>
</feature>
<protein>
    <submittedName>
        <fullName evidence="2">Uncharacterized protein</fullName>
    </submittedName>
</protein>
<keyword evidence="3" id="KW-1185">Reference proteome</keyword>
<feature type="compositionally biased region" description="Basic and acidic residues" evidence="1">
    <location>
        <begin position="88"/>
        <end position="98"/>
    </location>
</feature>
<evidence type="ECO:0000313" key="3">
    <source>
        <dbReference type="Proteomes" id="UP000186955"/>
    </source>
</evidence>
<reference evidence="2 3" key="1">
    <citation type="submission" date="2016-10" db="EMBL/GenBank/DDBJ databases">
        <title>Genome sequence of the ascomycete fungus Penicillium subrubescens.</title>
        <authorList>
            <person name="De Vries R.P."/>
            <person name="Peng M."/>
            <person name="Dilokpimol A."/>
            <person name="Hilden K."/>
            <person name="Makela M.R."/>
            <person name="Grigoriev I."/>
            <person name="Riley R."/>
            <person name="Granchi Z."/>
        </authorList>
    </citation>
    <scope>NUCLEOTIDE SEQUENCE [LARGE SCALE GENOMIC DNA]</scope>
    <source>
        <strain evidence="2 3">CBS 132785</strain>
    </source>
</reference>
<evidence type="ECO:0000256" key="1">
    <source>
        <dbReference type="SAM" id="MobiDB-lite"/>
    </source>
</evidence>
<dbReference type="Proteomes" id="UP000186955">
    <property type="component" value="Unassembled WGS sequence"/>
</dbReference>
<sequence length="98" mass="11158">MLDQSRQSTPSLEFLEPISDDEEEGIEGYQEELQEEELDNERNELVLSYSLKRPVDIADLDDYVLQGETALDSTEARTSSGRIRKKPRLPDGFEVGKP</sequence>
<feature type="region of interest" description="Disordered" evidence="1">
    <location>
        <begin position="1"/>
        <end position="25"/>
    </location>
</feature>
<gene>
    <name evidence="2" type="ORF">PENSUB_13304</name>
</gene>
<feature type="compositionally biased region" description="Polar residues" evidence="1">
    <location>
        <begin position="1"/>
        <end position="11"/>
    </location>
</feature>
<comment type="caution">
    <text evidence="2">The sequence shown here is derived from an EMBL/GenBank/DDBJ whole genome shotgun (WGS) entry which is preliminary data.</text>
</comment>
<evidence type="ECO:0000313" key="2">
    <source>
        <dbReference type="EMBL" id="OKO90587.1"/>
    </source>
</evidence>
<dbReference type="AlphaFoldDB" id="A0A1Q5SRG2"/>
<proteinExistence type="predicted"/>
<dbReference type="EMBL" id="MNBE01000757">
    <property type="protein sequence ID" value="OKO90587.1"/>
    <property type="molecule type" value="Genomic_DNA"/>
</dbReference>
<organism evidence="2 3">
    <name type="scientific">Penicillium subrubescens</name>
    <dbReference type="NCBI Taxonomy" id="1316194"/>
    <lineage>
        <taxon>Eukaryota</taxon>
        <taxon>Fungi</taxon>
        <taxon>Dikarya</taxon>
        <taxon>Ascomycota</taxon>
        <taxon>Pezizomycotina</taxon>
        <taxon>Eurotiomycetes</taxon>
        <taxon>Eurotiomycetidae</taxon>
        <taxon>Eurotiales</taxon>
        <taxon>Aspergillaceae</taxon>
        <taxon>Penicillium</taxon>
    </lineage>
</organism>
<accession>A0A1Q5SRG2</accession>
<name>A0A1Q5SRG2_9EURO</name>